<gene>
    <name evidence="8" type="ORF">PMC74_20970</name>
</gene>
<dbReference type="InterPro" id="IPR007267">
    <property type="entry name" value="GtrA_DPMS_TM"/>
</dbReference>
<evidence type="ECO:0000313" key="8">
    <source>
        <dbReference type="EMBL" id="WCH99216.1"/>
    </source>
</evidence>
<evidence type="ECO:0000313" key="9">
    <source>
        <dbReference type="Proteomes" id="UP001214301"/>
    </source>
</evidence>
<evidence type="ECO:0000256" key="2">
    <source>
        <dbReference type="ARBA" id="ARBA00009399"/>
    </source>
</evidence>
<comment type="similarity">
    <text evidence="2">Belongs to the GtrA family.</text>
</comment>
<protein>
    <submittedName>
        <fullName evidence="8">GtrA family protein</fullName>
    </submittedName>
</protein>
<keyword evidence="3 6" id="KW-0812">Transmembrane</keyword>
<sequence>MRCRAPAFFKYVIVGIFNTAIHVAVFTAMQLFAGTDQAISNLTAFFTALSFSFLANSRYTFKVRISLLRYLVFVAGMGSLSLTLGAIADNQQWRPVVTVALYSAMSLLLGFLLSRWIFTEQRKWLFR</sequence>
<evidence type="ECO:0000256" key="1">
    <source>
        <dbReference type="ARBA" id="ARBA00004141"/>
    </source>
</evidence>
<dbReference type="InterPro" id="IPR051401">
    <property type="entry name" value="GtrA_CellWall_Glycosyl"/>
</dbReference>
<accession>A0ABY7R6K6</accession>
<keyword evidence="9" id="KW-1185">Reference proteome</keyword>
<evidence type="ECO:0000259" key="7">
    <source>
        <dbReference type="Pfam" id="PF04138"/>
    </source>
</evidence>
<keyword evidence="5 6" id="KW-0472">Membrane</keyword>
<proteinExistence type="inferred from homology"/>
<dbReference type="RefSeq" id="WP_033702993.1">
    <property type="nucleotide sequence ID" value="NZ_CP116669.1"/>
</dbReference>
<dbReference type="GeneID" id="301038542"/>
<name>A0ABY7R6K6_9PSED</name>
<dbReference type="EMBL" id="CP116669">
    <property type="protein sequence ID" value="WCH99216.1"/>
    <property type="molecule type" value="Genomic_DNA"/>
</dbReference>
<dbReference type="PANTHER" id="PTHR38459:SF1">
    <property type="entry name" value="PROPHAGE BACTOPRENOL-LINKED GLUCOSE TRANSLOCASE HOMOLOG"/>
    <property type="match status" value="1"/>
</dbReference>
<feature type="transmembrane region" description="Helical" evidence="6">
    <location>
        <begin position="67"/>
        <end position="87"/>
    </location>
</feature>
<dbReference type="PANTHER" id="PTHR38459">
    <property type="entry name" value="PROPHAGE BACTOPRENOL-LINKED GLUCOSE TRANSLOCASE HOMOLOG"/>
    <property type="match status" value="1"/>
</dbReference>
<keyword evidence="4 6" id="KW-1133">Transmembrane helix</keyword>
<feature type="transmembrane region" description="Helical" evidence="6">
    <location>
        <begin position="38"/>
        <end position="55"/>
    </location>
</feature>
<feature type="transmembrane region" description="Helical" evidence="6">
    <location>
        <begin position="99"/>
        <end position="118"/>
    </location>
</feature>
<dbReference type="Proteomes" id="UP001214301">
    <property type="component" value="Chromosome"/>
</dbReference>
<evidence type="ECO:0000256" key="3">
    <source>
        <dbReference type="ARBA" id="ARBA00022692"/>
    </source>
</evidence>
<reference evidence="8 9" key="1">
    <citation type="journal article" date="2020" name="Front. Microbiol.">
        <title>Toward Biorecycling: Isolation of a Soil Bacterium That Grows on a Polyurethane Oligomer and Monomer.</title>
        <authorList>
            <person name="Espinosa M.J.C."/>
            <person name="Blanco A.C."/>
            <person name="Schmidgall T."/>
            <person name="Atanasoff-Kardjalieff A.K."/>
            <person name="Kappelmeyer U."/>
            <person name="Tischler D."/>
            <person name="Pieper D.H."/>
            <person name="Heipieper H.J."/>
            <person name="Eberlein C."/>
        </authorList>
    </citation>
    <scope>NUCLEOTIDE SEQUENCE [LARGE SCALE GENOMIC DNA]</scope>
    <source>
        <strain evidence="8 9">TDA1</strain>
    </source>
</reference>
<evidence type="ECO:0000256" key="6">
    <source>
        <dbReference type="SAM" id="Phobius"/>
    </source>
</evidence>
<feature type="domain" description="GtrA/DPMS transmembrane" evidence="7">
    <location>
        <begin position="10"/>
        <end position="117"/>
    </location>
</feature>
<organism evidence="8 9">
    <name type="scientific">Pseudomonas capeferrum</name>
    <dbReference type="NCBI Taxonomy" id="1495066"/>
    <lineage>
        <taxon>Bacteria</taxon>
        <taxon>Pseudomonadati</taxon>
        <taxon>Pseudomonadota</taxon>
        <taxon>Gammaproteobacteria</taxon>
        <taxon>Pseudomonadales</taxon>
        <taxon>Pseudomonadaceae</taxon>
        <taxon>Pseudomonas</taxon>
    </lineage>
</organism>
<evidence type="ECO:0000256" key="5">
    <source>
        <dbReference type="ARBA" id="ARBA00023136"/>
    </source>
</evidence>
<feature type="transmembrane region" description="Helical" evidence="6">
    <location>
        <begin position="12"/>
        <end position="32"/>
    </location>
</feature>
<evidence type="ECO:0000256" key="4">
    <source>
        <dbReference type="ARBA" id="ARBA00022989"/>
    </source>
</evidence>
<comment type="subcellular location">
    <subcellularLocation>
        <location evidence="1">Membrane</location>
        <topology evidence="1">Multi-pass membrane protein</topology>
    </subcellularLocation>
</comment>
<dbReference type="Pfam" id="PF04138">
    <property type="entry name" value="GtrA_DPMS_TM"/>
    <property type="match status" value="1"/>
</dbReference>